<gene>
    <name evidence="3" type="ORF">BJ878DRAFT_519312</name>
</gene>
<reference evidence="3" key="1">
    <citation type="journal article" date="2021" name="IMA Fungus">
        <title>Genomic characterization of three marine fungi, including Emericellopsis atlantica sp. nov. with signatures of a generalist lifestyle and marine biomass degradation.</title>
        <authorList>
            <person name="Hagestad O.C."/>
            <person name="Hou L."/>
            <person name="Andersen J.H."/>
            <person name="Hansen E.H."/>
            <person name="Altermark B."/>
            <person name="Li C."/>
            <person name="Kuhnert E."/>
            <person name="Cox R.J."/>
            <person name="Crous P.W."/>
            <person name="Spatafora J.W."/>
            <person name="Lail K."/>
            <person name="Amirebrahimi M."/>
            <person name="Lipzen A."/>
            <person name="Pangilinan J."/>
            <person name="Andreopoulos W."/>
            <person name="Hayes R.D."/>
            <person name="Ng V."/>
            <person name="Grigoriev I.V."/>
            <person name="Jackson S.A."/>
            <person name="Sutton T.D.S."/>
            <person name="Dobson A.D.W."/>
            <person name="Rama T."/>
        </authorList>
    </citation>
    <scope>NUCLEOTIDE SEQUENCE</scope>
    <source>
        <strain evidence="3">TRa3180A</strain>
    </source>
</reference>
<evidence type="ECO:0000313" key="3">
    <source>
        <dbReference type="EMBL" id="KAG9241701.1"/>
    </source>
</evidence>
<dbReference type="SUPFAM" id="SSF141673">
    <property type="entry name" value="MOSC N-terminal domain-like"/>
    <property type="match status" value="1"/>
</dbReference>
<accession>A0A9P7YXS7</accession>
<keyword evidence="1" id="KW-0472">Membrane</keyword>
<evidence type="ECO:0000259" key="2">
    <source>
        <dbReference type="PROSITE" id="PS51340"/>
    </source>
</evidence>
<dbReference type="InterPro" id="IPR011037">
    <property type="entry name" value="Pyrv_Knase-like_insert_dom_sf"/>
</dbReference>
<dbReference type="InterPro" id="IPR005303">
    <property type="entry name" value="MOCOS_middle"/>
</dbReference>
<dbReference type="OrthoDB" id="17255at2759"/>
<dbReference type="GO" id="GO:0030170">
    <property type="term" value="F:pyridoxal phosphate binding"/>
    <property type="evidence" value="ECO:0007669"/>
    <property type="project" value="InterPro"/>
</dbReference>
<proteinExistence type="predicted"/>
<dbReference type="PANTHER" id="PTHR14237:SF34">
    <property type="entry name" value="MOSC DOMAIN PROTEIN (AFU_ORTHOLOGUE AFUA_2G07820)"/>
    <property type="match status" value="1"/>
</dbReference>
<keyword evidence="1" id="KW-1133">Transmembrane helix</keyword>
<protein>
    <recommendedName>
        <fullName evidence="2">MOSC domain-containing protein</fullName>
    </recommendedName>
</protein>
<dbReference type="PANTHER" id="PTHR14237">
    <property type="entry name" value="MOLYBDOPTERIN COFACTOR SULFURASE MOSC"/>
    <property type="match status" value="1"/>
</dbReference>
<keyword evidence="1" id="KW-0812">Transmembrane</keyword>
<comment type="caution">
    <text evidence="3">The sequence shown here is derived from an EMBL/GenBank/DDBJ whole genome shotgun (WGS) entry which is preliminary data.</text>
</comment>
<dbReference type="Proteomes" id="UP000887226">
    <property type="component" value="Unassembled WGS sequence"/>
</dbReference>
<evidence type="ECO:0000256" key="1">
    <source>
        <dbReference type="SAM" id="Phobius"/>
    </source>
</evidence>
<dbReference type="AlphaFoldDB" id="A0A9P7YXS7"/>
<dbReference type="PROSITE" id="PS51340">
    <property type="entry name" value="MOSC"/>
    <property type="match status" value="1"/>
</dbReference>
<dbReference type="SUPFAM" id="SSF50800">
    <property type="entry name" value="PK beta-barrel domain-like"/>
    <property type="match status" value="1"/>
</dbReference>
<feature type="transmembrane region" description="Helical" evidence="1">
    <location>
        <begin position="20"/>
        <end position="40"/>
    </location>
</feature>
<sequence length="399" mass="44505">MSEFSRSWATDGPLGMQDVLRLVGTGVLGMTVMVIMFIVASPFMKTSTAFPPLKKYSQRSDECNRPSLEITQLWIYPIKSLRGCKVQSAVLEKSGFKYDRRFMLLKVTPEKLVNMQVSKIPEMCLFHTSIQHDKITVTYWSPESKMVTDSLDIPLQPSVKNLKTLSVEMYGSVMDDGYNMGPDYNDWFTKLFGFQVILAYWGGNTRPVLGNRPGRSASEAPPSSTLAKLLSQVPVLGTQLYGDNHTIAFNDMAPYLVVTEESLEDICSRLPSGVDMEICKFRGNIIVRNATAAFDEDYWGELTFGQAVRLILTANCIRCVSLVVDYETGKSGTGKAKDVYKLLSKDRRVDKSNAGKWSPVFGRYGFVDRAGEGNVLKVGHTAVVSKRNSERTVFAWPGI</sequence>
<keyword evidence="4" id="KW-1185">Reference proteome</keyword>
<organism evidence="3 4">
    <name type="scientific">Calycina marina</name>
    <dbReference type="NCBI Taxonomy" id="1763456"/>
    <lineage>
        <taxon>Eukaryota</taxon>
        <taxon>Fungi</taxon>
        <taxon>Dikarya</taxon>
        <taxon>Ascomycota</taxon>
        <taxon>Pezizomycotina</taxon>
        <taxon>Leotiomycetes</taxon>
        <taxon>Helotiales</taxon>
        <taxon>Pezizellaceae</taxon>
        <taxon>Calycina</taxon>
    </lineage>
</organism>
<dbReference type="EMBL" id="MU254169">
    <property type="protein sequence ID" value="KAG9241701.1"/>
    <property type="molecule type" value="Genomic_DNA"/>
</dbReference>
<name>A0A9P7YXS7_9HELO</name>
<dbReference type="Pfam" id="PF03473">
    <property type="entry name" value="MOSC"/>
    <property type="match status" value="1"/>
</dbReference>
<dbReference type="InterPro" id="IPR005302">
    <property type="entry name" value="MoCF_Sase_C"/>
</dbReference>
<dbReference type="Pfam" id="PF03476">
    <property type="entry name" value="MOSC_N"/>
    <property type="match status" value="1"/>
</dbReference>
<dbReference type="GO" id="GO:0003824">
    <property type="term" value="F:catalytic activity"/>
    <property type="evidence" value="ECO:0007669"/>
    <property type="project" value="InterPro"/>
</dbReference>
<evidence type="ECO:0000313" key="4">
    <source>
        <dbReference type="Proteomes" id="UP000887226"/>
    </source>
</evidence>
<dbReference type="GO" id="GO:0030151">
    <property type="term" value="F:molybdenum ion binding"/>
    <property type="evidence" value="ECO:0007669"/>
    <property type="project" value="InterPro"/>
</dbReference>
<feature type="domain" description="MOSC" evidence="2">
    <location>
        <begin position="215"/>
        <end position="385"/>
    </location>
</feature>